<proteinExistence type="predicted"/>
<dbReference type="PANTHER" id="PTHR34222">
    <property type="entry name" value="GAG_PRE-INTEGRS DOMAIN-CONTAINING PROTEIN"/>
    <property type="match status" value="1"/>
</dbReference>
<dbReference type="InterPro" id="IPR036875">
    <property type="entry name" value="Znf_CCHC_sf"/>
</dbReference>
<evidence type="ECO:0000313" key="1">
    <source>
        <dbReference type="EMBL" id="KAL0413647.1"/>
    </source>
</evidence>
<gene>
    <name evidence="1" type="ORF">Sradi_1566400</name>
</gene>
<name>A0AAW2UAB7_SESRA</name>
<reference evidence="1" key="1">
    <citation type="submission" date="2020-06" db="EMBL/GenBank/DDBJ databases">
        <authorList>
            <person name="Li T."/>
            <person name="Hu X."/>
            <person name="Zhang T."/>
            <person name="Song X."/>
            <person name="Zhang H."/>
            <person name="Dai N."/>
            <person name="Sheng W."/>
            <person name="Hou X."/>
            <person name="Wei L."/>
        </authorList>
    </citation>
    <scope>NUCLEOTIDE SEQUENCE</scope>
    <source>
        <strain evidence="1">G02</strain>
        <tissue evidence="1">Leaf</tissue>
    </source>
</reference>
<accession>A0AAW2UAB7</accession>
<dbReference type="GO" id="GO:0003676">
    <property type="term" value="F:nucleic acid binding"/>
    <property type="evidence" value="ECO:0007669"/>
    <property type="project" value="InterPro"/>
</dbReference>
<dbReference type="AlphaFoldDB" id="A0AAW2UAB7"/>
<sequence length="129" mass="14542">MVSRVERQRQVNMEYAEVGDNTALQARGMEYKGTGGNRNFVKRKGPLDKRNIVCEHCHKSGHNKDTCFKLHGVPNWYKDLNEQRRKSGTVNRAYTAAEPQSAGDTVGNSENLSVSDLMEALKLLHNKIP</sequence>
<dbReference type="PANTHER" id="PTHR34222:SF99">
    <property type="entry name" value="PROTEIN, PUTATIVE-RELATED"/>
    <property type="match status" value="1"/>
</dbReference>
<dbReference type="SUPFAM" id="SSF57756">
    <property type="entry name" value="Retrovirus zinc finger-like domains"/>
    <property type="match status" value="1"/>
</dbReference>
<reference evidence="1" key="2">
    <citation type="journal article" date="2024" name="Plant">
        <title>Genomic evolution and insights into agronomic trait innovations of Sesamum species.</title>
        <authorList>
            <person name="Miao H."/>
            <person name="Wang L."/>
            <person name="Qu L."/>
            <person name="Liu H."/>
            <person name="Sun Y."/>
            <person name="Le M."/>
            <person name="Wang Q."/>
            <person name="Wei S."/>
            <person name="Zheng Y."/>
            <person name="Lin W."/>
            <person name="Duan Y."/>
            <person name="Cao H."/>
            <person name="Xiong S."/>
            <person name="Wang X."/>
            <person name="Wei L."/>
            <person name="Li C."/>
            <person name="Ma Q."/>
            <person name="Ju M."/>
            <person name="Zhao R."/>
            <person name="Li G."/>
            <person name="Mu C."/>
            <person name="Tian Q."/>
            <person name="Mei H."/>
            <person name="Zhang T."/>
            <person name="Gao T."/>
            <person name="Zhang H."/>
        </authorList>
    </citation>
    <scope>NUCLEOTIDE SEQUENCE</scope>
    <source>
        <strain evidence="1">G02</strain>
    </source>
</reference>
<dbReference type="EMBL" id="JACGWJ010000006">
    <property type="protein sequence ID" value="KAL0413647.1"/>
    <property type="molecule type" value="Genomic_DNA"/>
</dbReference>
<protein>
    <submittedName>
        <fullName evidence="1">Uncharacterized protein</fullName>
    </submittedName>
</protein>
<comment type="caution">
    <text evidence="1">The sequence shown here is derived from an EMBL/GenBank/DDBJ whole genome shotgun (WGS) entry which is preliminary data.</text>
</comment>
<dbReference type="GO" id="GO:0008270">
    <property type="term" value="F:zinc ion binding"/>
    <property type="evidence" value="ECO:0007669"/>
    <property type="project" value="InterPro"/>
</dbReference>
<organism evidence="1">
    <name type="scientific">Sesamum radiatum</name>
    <name type="common">Black benniseed</name>
    <dbReference type="NCBI Taxonomy" id="300843"/>
    <lineage>
        <taxon>Eukaryota</taxon>
        <taxon>Viridiplantae</taxon>
        <taxon>Streptophyta</taxon>
        <taxon>Embryophyta</taxon>
        <taxon>Tracheophyta</taxon>
        <taxon>Spermatophyta</taxon>
        <taxon>Magnoliopsida</taxon>
        <taxon>eudicotyledons</taxon>
        <taxon>Gunneridae</taxon>
        <taxon>Pentapetalae</taxon>
        <taxon>asterids</taxon>
        <taxon>lamiids</taxon>
        <taxon>Lamiales</taxon>
        <taxon>Pedaliaceae</taxon>
        <taxon>Sesamum</taxon>
    </lineage>
</organism>